<keyword evidence="2" id="KW-0472">Membrane</keyword>
<proteinExistence type="predicted"/>
<comment type="subcellular location">
    <subcellularLocation>
        <location evidence="1">Membrane</location>
    </subcellularLocation>
</comment>
<dbReference type="GO" id="GO:0019867">
    <property type="term" value="C:outer membrane"/>
    <property type="evidence" value="ECO:0007669"/>
    <property type="project" value="InterPro"/>
</dbReference>
<evidence type="ECO:0000256" key="2">
    <source>
        <dbReference type="ARBA" id="ARBA00023136"/>
    </source>
</evidence>
<dbReference type="AlphaFoldDB" id="A0A096CU29"/>
<dbReference type="OrthoDB" id="8909257at2"/>
<dbReference type="PANTHER" id="PTHR35603">
    <property type="match status" value="1"/>
</dbReference>
<dbReference type="Proteomes" id="UP000029567">
    <property type="component" value="Unassembled WGS sequence"/>
</dbReference>
<dbReference type="InterPro" id="IPR008816">
    <property type="entry name" value="Gly_zipper_2TM_dom"/>
</dbReference>
<feature type="domain" description="Glycine zipper 2TM" evidence="3">
    <location>
        <begin position="56"/>
        <end position="96"/>
    </location>
</feature>
<dbReference type="EMBL" id="AWTN01000083">
    <property type="protein sequence ID" value="KGG93747.1"/>
    <property type="molecule type" value="Genomic_DNA"/>
</dbReference>
<name>A0A096CU29_9BURK</name>
<dbReference type="InterPro" id="IPR051407">
    <property type="entry name" value="Bact_OM_lipoprot/Surf_antigen"/>
</dbReference>
<sequence>MKTLAVLTLTAVAATGAYAQERGRVLSSTPITQQVAVPQQVCSDQPVAVAPRPTGAGAVVGAITGGLIGNAIGGGGGRAAATAAGVVGGAMLGNQAEASGPVQYQNMRQCSTQTFYQNRTVGYNVTYEYNGRNYTTQTANPPGQWIALNVQPVANDPVYSNDGYYSTQTPPQGAYSTSYPQNYDSGYYAPQPVAPTYSVGSTYSASDYVAPLLIGAAIGAGAYYATRPHYYRPGYRPGWHGGHGGHGWRR</sequence>
<evidence type="ECO:0000313" key="4">
    <source>
        <dbReference type="EMBL" id="KGG93747.1"/>
    </source>
</evidence>
<evidence type="ECO:0000256" key="1">
    <source>
        <dbReference type="ARBA" id="ARBA00004370"/>
    </source>
</evidence>
<comment type="caution">
    <text evidence="4">The sequence shown here is derived from an EMBL/GenBank/DDBJ whole genome shotgun (WGS) entry which is preliminary data.</text>
</comment>
<evidence type="ECO:0000313" key="5">
    <source>
        <dbReference type="Proteomes" id="UP000029567"/>
    </source>
</evidence>
<dbReference type="Pfam" id="PF05433">
    <property type="entry name" value="Rick_17kDa_Anti"/>
    <property type="match status" value="1"/>
</dbReference>
<dbReference type="RefSeq" id="WP_034360554.1">
    <property type="nucleotide sequence ID" value="NZ_AWOS01000099.1"/>
</dbReference>
<dbReference type="PANTHER" id="PTHR35603:SF2">
    <property type="entry name" value="OUTER MEMBRANE LIPOPROTEIN"/>
    <property type="match status" value="1"/>
</dbReference>
<organism evidence="4 5">
    <name type="scientific">Comamonas thiooxydans</name>
    <dbReference type="NCBI Taxonomy" id="363952"/>
    <lineage>
        <taxon>Bacteria</taxon>
        <taxon>Pseudomonadati</taxon>
        <taxon>Pseudomonadota</taxon>
        <taxon>Betaproteobacteria</taxon>
        <taxon>Burkholderiales</taxon>
        <taxon>Comamonadaceae</taxon>
        <taxon>Comamonas</taxon>
    </lineage>
</organism>
<accession>A0A096CU29</accession>
<protein>
    <recommendedName>
        <fullName evidence="3">Glycine zipper 2TM domain-containing protein</fullName>
    </recommendedName>
</protein>
<evidence type="ECO:0000259" key="3">
    <source>
        <dbReference type="Pfam" id="PF05433"/>
    </source>
</evidence>
<gene>
    <name evidence="4" type="ORF">P245_08485</name>
</gene>
<reference evidence="4 5" key="1">
    <citation type="submission" date="2013-09" db="EMBL/GenBank/DDBJ databases">
        <title>High correlation between genotypes and phenotypes of environmental bacteria Comamonas testosteroni strains.</title>
        <authorList>
            <person name="Liu L."/>
            <person name="Zhu W."/>
            <person name="Xia X."/>
            <person name="Xu B."/>
            <person name="Luo M."/>
            <person name="Wang G."/>
        </authorList>
    </citation>
    <scope>NUCLEOTIDE SEQUENCE [LARGE SCALE GENOMIC DNA]</scope>
    <source>
        <strain evidence="4 5">JL14</strain>
    </source>
</reference>